<protein>
    <submittedName>
        <fullName evidence="1">Uncharacterized protein</fullName>
    </submittedName>
</protein>
<organism evidence="1 2">
    <name type="scientific">Prorocentrum cordatum</name>
    <dbReference type="NCBI Taxonomy" id="2364126"/>
    <lineage>
        <taxon>Eukaryota</taxon>
        <taxon>Sar</taxon>
        <taxon>Alveolata</taxon>
        <taxon>Dinophyceae</taxon>
        <taxon>Prorocentrales</taxon>
        <taxon>Prorocentraceae</taxon>
        <taxon>Prorocentrum</taxon>
    </lineage>
</organism>
<evidence type="ECO:0000313" key="2">
    <source>
        <dbReference type="Proteomes" id="UP001189429"/>
    </source>
</evidence>
<accession>A0ABN9PSZ1</accession>
<dbReference type="EMBL" id="CAUYUJ010001357">
    <property type="protein sequence ID" value="CAK0795516.1"/>
    <property type="molecule type" value="Genomic_DNA"/>
</dbReference>
<evidence type="ECO:0000313" key="1">
    <source>
        <dbReference type="EMBL" id="CAK0795516.1"/>
    </source>
</evidence>
<keyword evidence="2" id="KW-1185">Reference proteome</keyword>
<name>A0ABN9PSZ1_9DINO</name>
<reference evidence="1" key="1">
    <citation type="submission" date="2023-10" db="EMBL/GenBank/DDBJ databases">
        <authorList>
            <person name="Chen Y."/>
            <person name="Shah S."/>
            <person name="Dougan E. K."/>
            <person name="Thang M."/>
            <person name="Chan C."/>
        </authorList>
    </citation>
    <scope>NUCLEOTIDE SEQUENCE [LARGE SCALE GENOMIC DNA]</scope>
</reference>
<comment type="caution">
    <text evidence="1">The sequence shown here is derived from an EMBL/GenBank/DDBJ whole genome shotgun (WGS) entry which is preliminary data.</text>
</comment>
<dbReference type="Proteomes" id="UP001189429">
    <property type="component" value="Unassembled WGS sequence"/>
</dbReference>
<proteinExistence type="predicted"/>
<sequence>MAVRRFVGALARRAVEALARRFVEVLAMLTVDAPVVIIALAAESVELVAIVAQRVEEAAVLIPSLVLPAVGALVRRFGGSQMRLNVPALFGAAVQALRGLGAQVLPRIEV</sequence>
<gene>
    <name evidence="1" type="ORF">PCOR1329_LOCUS5174</name>
</gene>